<evidence type="ECO:0000313" key="7">
    <source>
        <dbReference type="Proteomes" id="UP000243525"/>
    </source>
</evidence>
<dbReference type="InterPro" id="IPR036388">
    <property type="entry name" value="WH-like_DNA-bd_sf"/>
</dbReference>
<evidence type="ECO:0000256" key="4">
    <source>
        <dbReference type="SAM" id="Phobius"/>
    </source>
</evidence>
<dbReference type="Gene3D" id="1.10.10.10">
    <property type="entry name" value="Winged helix-like DNA-binding domain superfamily/Winged helix DNA-binding domain"/>
    <property type="match status" value="1"/>
</dbReference>
<dbReference type="Pfam" id="PF00196">
    <property type="entry name" value="GerE"/>
    <property type="match status" value="1"/>
</dbReference>
<dbReference type="InterPro" id="IPR000792">
    <property type="entry name" value="Tscrpt_reg_LuxR_C"/>
</dbReference>
<reference evidence="6 7" key="1">
    <citation type="submission" date="2018-04" db="EMBL/GenBank/DDBJ databases">
        <title>Genomic Encyclopedia of Archaeal and Bacterial Type Strains, Phase II (KMG-II): from individual species to whole genera.</title>
        <authorList>
            <person name="Goeker M."/>
        </authorList>
    </citation>
    <scope>NUCLEOTIDE SEQUENCE [LARGE SCALE GENOMIC DNA]</scope>
    <source>
        <strain evidence="6 7">DSM 28823</strain>
    </source>
</reference>
<protein>
    <submittedName>
        <fullName evidence="6">Uncharacterized protein DUF4369</fullName>
    </submittedName>
</protein>
<dbReference type="SMART" id="SM00421">
    <property type="entry name" value="HTH_LUXR"/>
    <property type="match status" value="1"/>
</dbReference>
<accession>A0A2T5C4T2</accession>
<dbReference type="InterPro" id="IPR016032">
    <property type="entry name" value="Sig_transdc_resp-reg_C-effctor"/>
</dbReference>
<keyword evidence="2" id="KW-0238">DNA-binding</keyword>
<dbReference type="PANTHER" id="PTHR44688">
    <property type="entry name" value="DNA-BINDING TRANSCRIPTIONAL ACTIVATOR DEVR_DOSR"/>
    <property type="match status" value="1"/>
</dbReference>
<dbReference type="SUPFAM" id="SSF46894">
    <property type="entry name" value="C-terminal effector domain of the bipartite response regulators"/>
    <property type="match status" value="1"/>
</dbReference>
<keyword evidence="1" id="KW-0805">Transcription regulation</keyword>
<keyword evidence="4" id="KW-0472">Membrane</keyword>
<feature type="domain" description="HTH luxR-type" evidence="5">
    <location>
        <begin position="283"/>
        <end position="348"/>
    </location>
</feature>
<dbReference type="PROSITE" id="PS00622">
    <property type="entry name" value="HTH_LUXR_1"/>
    <property type="match status" value="1"/>
</dbReference>
<comment type="caution">
    <text evidence="6">The sequence shown here is derived from an EMBL/GenBank/DDBJ whole genome shotgun (WGS) entry which is preliminary data.</text>
</comment>
<dbReference type="AlphaFoldDB" id="A0A2T5C4T2"/>
<keyword evidence="7" id="KW-1185">Reference proteome</keyword>
<evidence type="ECO:0000256" key="1">
    <source>
        <dbReference type="ARBA" id="ARBA00023015"/>
    </source>
</evidence>
<keyword evidence="3" id="KW-0804">Transcription</keyword>
<dbReference type="CDD" id="cd06170">
    <property type="entry name" value="LuxR_C_like"/>
    <property type="match status" value="1"/>
</dbReference>
<evidence type="ECO:0000256" key="3">
    <source>
        <dbReference type="ARBA" id="ARBA00023163"/>
    </source>
</evidence>
<evidence type="ECO:0000259" key="5">
    <source>
        <dbReference type="PROSITE" id="PS50043"/>
    </source>
</evidence>
<evidence type="ECO:0000313" key="6">
    <source>
        <dbReference type="EMBL" id="PTN09874.1"/>
    </source>
</evidence>
<evidence type="ECO:0000256" key="2">
    <source>
        <dbReference type="ARBA" id="ARBA00023125"/>
    </source>
</evidence>
<dbReference type="PANTHER" id="PTHR44688:SF16">
    <property type="entry name" value="DNA-BINDING TRANSCRIPTIONAL ACTIVATOR DEVR_DOSR"/>
    <property type="match status" value="1"/>
</dbReference>
<dbReference type="Proteomes" id="UP000243525">
    <property type="component" value="Unassembled WGS sequence"/>
</dbReference>
<gene>
    <name evidence="6" type="ORF">C8N47_103171</name>
</gene>
<dbReference type="GO" id="GO:0003677">
    <property type="term" value="F:DNA binding"/>
    <property type="evidence" value="ECO:0007669"/>
    <property type="project" value="UniProtKB-KW"/>
</dbReference>
<dbReference type="OrthoDB" id="9807565at2"/>
<proteinExistence type="predicted"/>
<name>A0A2T5C4T2_9BACT</name>
<keyword evidence="4" id="KW-1133">Transmembrane helix</keyword>
<organism evidence="6 7">
    <name type="scientific">Mangrovibacterium marinum</name>
    <dbReference type="NCBI Taxonomy" id="1639118"/>
    <lineage>
        <taxon>Bacteria</taxon>
        <taxon>Pseudomonadati</taxon>
        <taxon>Bacteroidota</taxon>
        <taxon>Bacteroidia</taxon>
        <taxon>Marinilabiliales</taxon>
        <taxon>Prolixibacteraceae</taxon>
        <taxon>Mangrovibacterium</taxon>
    </lineage>
</organism>
<dbReference type="EMBL" id="QAAD01000003">
    <property type="protein sequence ID" value="PTN09874.1"/>
    <property type="molecule type" value="Genomic_DNA"/>
</dbReference>
<dbReference type="RefSeq" id="WP_107821258.1">
    <property type="nucleotide sequence ID" value="NZ_OY782574.1"/>
</dbReference>
<dbReference type="PRINTS" id="PR00038">
    <property type="entry name" value="HTHLUXR"/>
</dbReference>
<dbReference type="PROSITE" id="PS50043">
    <property type="entry name" value="HTH_LUXR_2"/>
    <property type="match status" value="1"/>
</dbReference>
<sequence>MKYKALIFLLLLFPVIGCYAYQIEGVVRISDQWQPKIYLASIQSPENLFVASPEFMINEATIYPDGHFELKGNDLPDDPRFYRLYLVRNSLFALEFSADSTRNFMHLLLTNSSELKLNAGDQKLLFDDVRVEGSPENESLVAFEKAYFQKRHSLTLINTVAKRDFQSQSMNRSIREFVTNSSDAIVGLFALYHIEDRETDFLRNGSFYFDFQERLKAQYPQAMYTAAYDDLLNNLVGYRDLVCEIPRITKPWRSWIIGAEALIIVLLAIWVYRLKSQGSGKNEVDYFGLLTEKERTIWEALAAGKTNKEIAADLFIELSTVKTHINNLYKRLGVSNRKEAIVLYNRQK</sequence>
<feature type="transmembrane region" description="Helical" evidence="4">
    <location>
        <begin position="252"/>
        <end position="272"/>
    </location>
</feature>
<dbReference type="GO" id="GO:0006355">
    <property type="term" value="P:regulation of DNA-templated transcription"/>
    <property type="evidence" value="ECO:0007669"/>
    <property type="project" value="InterPro"/>
</dbReference>
<keyword evidence="4" id="KW-0812">Transmembrane</keyword>